<accession>A0A5J5DAD7</accession>
<sequence length="360" mass="40411">MGASREQSLRLQMQFQPRLGTAPMKMEMAHTSTISRVTLLFVSYNHGVRDQDETAEERAHHLHQDEIGFVPFILIVAFVEEAHGLIIMTAVVLLGHFRAVDGRGDSTEREDKVETEKLSVFTFESSARFHFTKIKPEQNYLDGFIGVGDEGNEERQYHVDEQGDEGVEVGPAEEPHQSVFVLQLGESGKHVVSVQQGEQALRHTTQALKLETLRGNGRLDEASKYTIPVRRYGLQHLKTCGMASPQTSSVYSFSKYTEDPGEADSTLQEIPPSHRNASTSSALTNPVKRVTFSWYGPSTIHPQKWEAEQLTWSNLTASTMERVHSTAEYILKDDERQQLALFILIVTNGTNRQSAQLTVL</sequence>
<organism evidence="2 3">
    <name type="scientific">Etheostoma spectabile</name>
    <name type="common">orangethroat darter</name>
    <dbReference type="NCBI Taxonomy" id="54343"/>
    <lineage>
        <taxon>Eukaryota</taxon>
        <taxon>Metazoa</taxon>
        <taxon>Chordata</taxon>
        <taxon>Craniata</taxon>
        <taxon>Vertebrata</taxon>
        <taxon>Euteleostomi</taxon>
        <taxon>Actinopterygii</taxon>
        <taxon>Neopterygii</taxon>
        <taxon>Teleostei</taxon>
        <taxon>Neoteleostei</taxon>
        <taxon>Acanthomorphata</taxon>
        <taxon>Eupercaria</taxon>
        <taxon>Perciformes</taxon>
        <taxon>Percoidei</taxon>
        <taxon>Percidae</taxon>
        <taxon>Etheostomatinae</taxon>
        <taxon>Etheostoma</taxon>
    </lineage>
</organism>
<evidence type="ECO:0000256" key="1">
    <source>
        <dbReference type="SAM" id="MobiDB-lite"/>
    </source>
</evidence>
<dbReference type="EMBL" id="VOFY01000009">
    <property type="protein sequence ID" value="KAA8589565.1"/>
    <property type="molecule type" value="Genomic_DNA"/>
</dbReference>
<name>A0A5J5DAD7_9PERO</name>
<reference evidence="2 3" key="1">
    <citation type="submission" date="2019-08" db="EMBL/GenBank/DDBJ databases">
        <title>A chromosome-level genome assembly, high-density linkage maps, and genome scans reveal the genomic architecture of hybrid incompatibilities underlying speciation via character displacement in darters (Percidae: Etheostominae).</title>
        <authorList>
            <person name="Moran R.L."/>
            <person name="Catchen J.M."/>
            <person name="Fuller R.C."/>
        </authorList>
    </citation>
    <scope>NUCLEOTIDE SEQUENCE [LARGE SCALE GENOMIC DNA]</scope>
    <source>
        <strain evidence="2">EspeVRDwgs_2016</strain>
        <tissue evidence="2">Muscle</tissue>
    </source>
</reference>
<dbReference type="Proteomes" id="UP000327493">
    <property type="component" value="Chromosome 9"/>
</dbReference>
<protein>
    <submittedName>
        <fullName evidence="2">Uncharacterized protein</fullName>
    </submittedName>
</protein>
<evidence type="ECO:0000313" key="3">
    <source>
        <dbReference type="Proteomes" id="UP000327493"/>
    </source>
</evidence>
<feature type="region of interest" description="Disordered" evidence="1">
    <location>
        <begin position="255"/>
        <end position="281"/>
    </location>
</feature>
<gene>
    <name evidence="2" type="ORF">FQN60_012930</name>
</gene>
<dbReference type="AlphaFoldDB" id="A0A5J5DAD7"/>
<proteinExistence type="predicted"/>
<keyword evidence="3" id="KW-1185">Reference proteome</keyword>
<comment type="caution">
    <text evidence="2">The sequence shown here is derived from an EMBL/GenBank/DDBJ whole genome shotgun (WGS) entry which is preliminary data.</text>
</comment>
<evidence type="ECO:0000313" key="2">
    <source>
        <dbReference type="EMBL" id="KAA8589565.1"/>
    </source>
</evidence>